<dbReference type="OrthoDB" id="20729at2759"/>
<dbReference type="AlphaFoldDB" id="A0A183DZE0"/>
<accession>A0A183DZE0</accession>
<evidence type="ECO:0000313" key="3">
    <source>
        <dbReference type="WBParaSite" id="GPUH_0001409601-mRNA-1"/>
    </source>
</evidence>
<name>A0A183DZE0_9BILA</name>
<reference evidence="1 2" key="2">
    <citation type="submission" date="2018-11" db="EMBL/GenBank/DDBJ databases">
        <authorList>
            <consortium name="Pathogen Informatics"/>
        </authorList>
    </citation>
    <scope>NUCLEOTIDE SEQUENCE [LARGE SCALE GENOMIC DNA]</scope>
</reference>
<evidence type="ECO:0000313" key="1">
    <source>
        <dbReference type="EMBL" id="VDN23532.1"/>
    </source>
</evidence>
<keyword evidence="2" id="KW-1185">Reference proteome</keyword>
<organism evidence="3">
    <name type="scientific">Gongylonema pulchrum</name>
    <dbReference type="NCBI Taxonomy" id="637853"/>
    <lineage>
        <taxon>Eukaryota</taxon>
        <taxon>Metazoa</taxon>
        <taxon>Ecdysozoa</taxon>
        <taxon>Nematoda</taxon>
        <taxon>Chromadorea</taxon>
        <taxon>Rhabditida</taxon>
        <taxon>Spirurina</taxon>
        <taxon>Spiruromorpha</taxon>
        <taxon>Spiruroidea</taxon>
        <taxon>Gongylonematidae</taxon>
        <taxon>Gongylonema</taxon>
    </lineage>
</organism>
<proteinExistence type="predicted"/>
<gene>
    <name evidence="1" type="ORF">GPUH_LOCUS14081</name>
</gene>
<protein>
    <submittedName>
        <fullName evidence="3">ELMO domain-containing protein</fullName>
    </submittedName>
</protein>
<sequence length="381" mass="42808">MMNFASVKVFFFAVEPWFDRIPRALSAAGTFWQGTCASVFERALEVFVLIAKRLFDAAADRQSESDKPCGFLLVKKCCHEADFLACTNSLMLEVEFITKLYITTILEEMQNAAPNETFWGGATAEQWYPPNTVSAFLSATLAMGISGASKLRLIGYFLLDCDNIKEKRCDAFFHFKLLFHHREYQDLCSQIQENWEKDCGYRQPEMPPSGELVDETDIWAFNVLKHSKIPRKSYDVMPSSSKCSGNGSREDKPQEVVMSLFNSGQHKRETLSKDECREYDAEHGEHVLETISEFENRWNISACERMLPSEAVESVQRLLQLPAGLDRVVAGTSATAFDSLTSPTRTMEPPPAPSSILKTKSGCLGKRLADASGGIFFFSLK</sequence>
<dbReference type="WBParaSite" id="GPUH_0001409601-mRNA-1">
    <property type="protein sequence ID" value="GPUH_0001409601-mRNA-1"/>
    <property type="gene ID" value="GPUH_0001409601"/>
</dbReference>
<dbReference type="EMBL" id="UYRT01080866">
    <property type="protein sequence ID" value="VDN23532.1"/>
    <property type="molecule type" value="Genomic_DNA"/>
</dbReference>
<reference evidence="3" key="1">
    <citation type="submission" date="2016-06" db="UniProtKB">
        <authorList>
            <consortium name="WormBaseParasite"/>
        </authorList>
    </citation>
    <scope>IDENTIFICATION</scope>
</reference>
<evidence type="ECO:0000313" key="2">
    <source>
        <dbReference type="Proteomes" id="UP000271098"/>
    </source>
</evidence>
<dbReference type="Proteomes" id="UP000271098">
    <property type="component" value="Unassembled WGS sequence"/>
</dbReference>